<dbReference type="Pfam" id="PF05359">
    <property type="entry name" value="DUF748"/>
    <property type="match status" value="1"/>
</dbReference>
<evidence type="ECO:0000256" key="1">
    <source>
        <dbReference type="SAM" id="MobiDB-lite"/>
    </source>
</evidence>
<dbReference type="OrthoDB" id="8560134at2"/>
<dbReference type="GO" id="GO:0090313">
    <property type="term" value="P:regulation of protein targeting to membrane"/>
    <property type="evidence" value="ECO:0007669"/>
    <property type="project" value="TreeGrafter"/>
</dbReference>
<protein>
    <recommendedName>
        <fullName evidence="4">DUF748 domain-containing protein</fullName>
    </recommendedName>
</protein>
<organism evidence="2 3">
    <name type="scientific">Paraburkholderia fungorum</name>
    <dbReference type="NCBI Taxonomy" id="134537"/>
    <lineage>
        <taxon>Bacteria</taxon>
        <taxon>Pseudomonadati</taxon>
        <taxon>Pseudomonadota</taxon>
        <taxon>Betaproteobacteria</taxon>
        <taxon>Burkholderiales</taxon>
        <taxon>Burkholderiaceae</taxon>
        <taxon>Paraburkholderia</taxon>
    </lineage>
</organism>
<dbReference type="InterPro" id="IPR052894">
    <property type="entry name" value="AsmA-related"/>
</dbReference>
<reference evidence="3" key="1">
    <citation type="submission" date="2016-10" db="EMBL/GenBank/DDBJ databases">
        <authorList>
            <person name="Varghese N."/>
        </authorList>
    </citation>
    <scope>NUCLEOTIDE SEQUENCE [LARGE SCALE GENOMIC DNA]</scope>
    <source>
        <strain evidence="3">GAS106B</strain>
    </source>
</reference>
<dbReference type="RefSeq" id="WP_074765983.1">
    <property type="nucleotide sequence ID" value="NZ_FNKP01000001.1"/>
</dbReference>
<sequence length="376" mass="40135">MAMSKGKRWLIAVGGVLLVLVVGVLGALQFAQWEVKERVIAALGPLGSAENIDVGLTSVHLTNVLLKPPPGWPAGDPLRADEITLTPDIRDLLARRIHIRSVVVRGFDMAVLRTKDGSLNLLPNLRESVNKSDQETNGASGAEPTTPREKQIDQIRFEQGKFHFYDMTVGPPAFKVTVSNANATVGNIHLPELTEQTTVDVSGSIKGPTHTGTVSFGGWIRIASKDSQTTSKLRGIDIVMLDPYLLKKAGAKAQINGGTVDLTVESTVRNYQLHAPGSVTVHNLQLADSDNPLDTFMSIPTKAAVAALKSHNGDITLHFVLDGDLRDPKFSVREGIMKRLGAGFAKELGVSVEGVAKGAGETVKGLGNALKNLLGQ</sequence>
<dbReference type="PANTHER" id="PTHR30441:SF4">
    <property type="entry name" value="PROTEIN ASMA"/>
    <property type="match status" value="1"/>
</dbReference>
<keyword evidence="3" id="KW-1185">Reference proteome</keyword>
<dbReference type="Proteomes" id="UP000183487">
    <property type="component" value="Unassembled WGS sequence"/>
</dbReference>
<name>A0A1H1EKH4_9BURK</name>
<dbReference type="InterPro" id="IPR008023">
    <property type="entry name" value="DUF748"/>
</dbReference>
<feature type="region of interest" description="Disordered" evidence="1">
    <location>
        <begin position="126"/>
        <end position="149"/>
    </location>
</feature>
<gene>
    <name evidence="2" type="ORF">SAMN05443245_3153</name>
</gene>
<evidence type="ECO:0000313" key="2">
    <source>
        <dbReference type="EMBL" id="SDQ89028.1"/>
    </source>
</evidence>
<dbReference type="AlphaFoldDB" id="A0A1H1EKH4"/>
<accession>A0A1H1EKH4</accession>
<evidence type="ECO:0000313" key="3">
    <source>
        <dbReference type="Proteomes" id="UP000183487"/>
    </source>
</evidence>
<dbReference type="EMBL" id="FNKP01000001">
    <property type="protein sequence ID" value="SDQ89028.1"/>
    <property type="molecule type" value="Genomic_DNA"/>
</dbReference>
<proteinExistence type="predicted"/>
<evidence type="ECO:0008006" key="4">
    <source>
        <dbReference type="Google" id="ProtNLM"/>
    </source>
</evidence>
<dbReference type="GO" id="GO:0005886">
    <property type="term" value="C:plasma membrane"/>
    <property type="evidence" value="ECO:0007669"/>
    <property type="project" value="TreeGrafter"/>
</dbReference>
<dbReference type="PANTHER" id="PTHR30441">
    <property type="entry name" value="DUF748 DOMAIN-CONTAINING PROTEIN"/>
    <property type="match status" value="1"/>
</dbReference>